<dbReference type="Proteomes" id="UP001152320">
    <property type="component" value="Chromosome 10"/>
</dbReference>
<evidence type="ECO:0000313" key="2">
    <source>
        <dbReference type="Proteomes" id="UP001152320"/>
    </source>
</evidence>
<name>A0A9Q1H686_HOLLE</name>
<organism evidence="1 2">
    <name type="scientific">Holothuria leucospilota</name>
    <name type="common">Black long sea cucumber</name>
    <name type="synonym">Mertensiothuria leucospilota</name>
    <dbReference type="NCBI Taxonomy" id="206669"/>
    <lineage>
        <taxon>Eukaryota</taxon>
        <taxon>Metazoa</taxon>
        <taxon>Echinodermata</taxon>
        <taxon>Eleutherozoa</taxon>
        <taxon>Echinozoa</taxon>
        <taxon>Holothuroidea</taxon>
        <taxon>Aspidochirotacea</taxon>
        <taxon>Aspidochirotida</taxon>
        <taxon>Holothuriidae</taxon>
        <taxon>Holothuria</taxon>
    </lineage>
</organism>
<comment type="caution">
    <text evidence="1">The sequence shown here is derived from an EMBL/GenBank/DDBJ whole genome shotgun (WGS) entry which is preliminary data.</text>
</comment>
<sequence length="95" mass="10730">MRTYILSAEMTKAFELALRGHDETDDSENPGVFLGLVSFTSSLDSVLSKHLETATVFKGTAKTVQNKVLDIMFKIPQSDIQEEIKDTKFFSRDLR</sequence>
<dbReference type="EMBL" id="JAIZAY010000010">
    <property type="protein sequence ID" value="KAJ8034739.1"/>
    <property type="molecule type" value="Genomic_DNA"/>
</dbReference>
<gene>
    <name evidence="1" type="ORF">HOLleu_21704</name>
</gene>
<dbReference type="AlphaFoldDB" id="A0A9Q1H686"/>
<accession>A0A9Q1H686</accession>
<reference evidence="1" key="1">
    <citation type="submission" date="2021-10" db="EMBL/GenBank/DDBJ databases">
        <title>Tropical sea cucumber genome reveals ecological adaptation and Cuvierian tubules defense mechanism.</title>
        <authorList>
            <person name="Chen T."/>
        </authorList>
    </citation>
    <scope>NUCLEOTIDE SEQUENCE</scope>
    <source>
        <strain evidence="1">Nanhai2018</strain>
        <tissue evidence="1">Muscle</tissue>
    </source>
</reference>
<proteinExistence type="predicted"/>
<evidence type="ECO:0000313" key="1">
    <source>
        <dbReference type="EMBL" id="KAJ8034739.1"/>
    </source>
</evidence>
<keyword evidence="2" id="KW-1185">Reference proteome</keyword>
<dbReference type="OrthoDB" id="6746961at2759"/>
<protein>
    <submittedName>
        <fullName evidence="1">Uncharacterized protein</fullName>
    </submittedName>
</protein>